<evidence type="ECO:0000256" key="1">
    <source>
        <dbReference type="ARBA" id="ARBA00022603"/>
    </source>
</evidence>
<keyword evidence="2" id="KW-0808">Transferase</keyword>
<evidence type="ECO:0000256" key="2">
    <source>
        <dbReference type="ARBA" id="ARBA00022679"/>
    </source>
</evidence>
<dbReference type="InterPro" id="IPR012967">
    <property type="entry name" value="COMT_dimerisation"/>
</dbReference>
<reference evidence="6" key="1">
    <citation type="submission" date="2021-01" db="EMBL/GenBank/DDBJ databases">
        <title>Whole genome shotgun sequence of Actinoplanes ferrugineus NBRC 15555.</title>
        <authorList>
            <person name="Komaki H."/>
            <person name="Tamura T."/>
        </authorList>
    </citation>
    <scope>NUCLEOTIDE SEQUENCE</scope>
    <source>
        <strain evidence="6">NBRC 15555</strain>
    </source>
</reference>
<evidence type="ECO:0000313" key="7">
    <source>
        <dbReference type="Proteomes" id="UP000598174"/>
    </source>
</evidence>
<evidence type="ECO:0000313" key="6">
    <source>
        <dbReference type="EMBL" id="GIE13705.1"/>
    </source>
</evidence>
<gene>
    <name evidence="6" type="ORF">Afe05nite_55450</name>
</gene>
<sequence>MSETGDSGGFAPIQALGRLAPYHWSAGLVMRGLAELRIADQLAGGPRTAVQVAAAIGAHAPSLHRFLRVCVLHDLVTAEEGGRFALTDRGALLRSDVPSLRGFTIAVNAPGMTRPWEQIADVVRTGRPASEQVLGTSHWDHYAKHPAEARAYVETSATLSAEAADALVRTIDCTGVRRVVDVGGSPGTVLAAVLDAAPQAHGVLLDLDWAVPYAEAELARRGLAGRTETVGGDFRVAVPPGGDLYLLKNILCDLDDDTAATVLSVCAAAAPAGGRLVVVDWEDTGDTSHVHANDVEFMVLTGGRVRTGDEYEELLRAAGFEQVRRTRLSGFDRAPIVVLEGRRGTHD</sequence>
<proteinExistence type="predicted"/>
<dbReference type="SUPFAM" id="SSF53335">
    <property type="entry name" value="S-adenosyl-L-methionine-dependent methyltransferases"/>
    <property type="match status" value="1"/>
</dbReference>
<feature type="domain" description="O-methyltransferase dimerisation" evidence="5">
    <location>
        <begin position="30"/>
        <end position="93"/>
    </location>
</feature>
<name>A0A919J382_9ACTN</name>
<comment type="caution">
    <text evidence="6">The sequence shown here is derived from an EMBL/GenBank/DDBJ whole genome shotgun (WGS) entry which is preliminary data.</text>
</comment>
<dbReference type="PROSITE" id="PS51683">
    <property type="entry name" value="SAM_OMT_II"/>
    <property type="match status" value="1"/>
</dbReference>
<dbReference type="InterPro" id="IPR036388">
    <property type="entry name" value="WH-like_DNA-bd_sf"/>
</dbReference>
<dbReference type="Proteomes" id="UP000598174">
    <property type="component" value="Unassembled WGS sequence"/>
</dbReference>
<dbReference type="Gene3D" id="3.40.50.150">
    <property type="entry name" value="Vaccinia Virus protein VP39"/>
    <property type="match status" value="1"/>
</dbReference>
<evidence type="ECO:0000259" key="4">
    <source>
        <dbReference type="Pfam" id="PF00891"/>
    </source>
</evidence>
<dbReference type="EMBL" id="BOMM01000050">
    <property type="protein sequence ID" value="GIE13705.1"/>
    <property type="molecule type" value="Genomic_DNA"/>
</dbReference>
<dbReference type="Gene3D" id="1.10.287.1350">
    <property type="match status" value="1"/>
</dbReference>
<dbReference type="PANTHER" id="PTHR43712">
    <property type="entry name" value="PUTATIVE (AFU_ORTHOLOGUE AFUA_4G14580)-RELATED"/>
    <property type="match status" value="1"/>
</dbReference>
<organism evidence="6 7">
    <name type="scientific">Paractinoplanes ferrugineus</name>
    <dbReference type="NCBI Taxonomy" id="113564"/>
    <lineage>
        <taxon>Bacteria</taxon>
        <taxon>Bacillati</taxon>
        <taxon>Actinomycetota</taxon>
        <taxon>Actinomycetes</taxon>
        <taxon>Micromonosporales</taxon>
        <taxon>Micromonosporaceae</taxon>
        <taxon>Paractinoplanes</taxon>
    </lineage>
</organism>
<dbReference type="PIRSF" id="PIRSF005739">
    <property type="entry name" value="O-mtase"/>
    <property type="match status" value="1"/>
</dbReference>
<dbReference type="RefSeq" id="WP_203820146.1">
    <property type="nucleotide sequence ID" value="NZ_BAAABP010000002.1"/>
</dbReference>
<dbReference type="GO" id="GO:0032259">
    <property type="term" value="P:methylation"/>
    <property type="evidence" value="ECO:0007669"/>
    <property type="project" value="UniProtKB-KW"/>
</dbReference>
<keyword evidence="3" id="KW-0949">S-adenosyl-L-methionine</keyword>
<dbReference type="Pfam" id="PF00891">
    <property type="entry name" value="Methyltransf_2"/>
    <property type="match status" value="1"/>
</dbReference>
<dbReference type="GO" id="GO:0046983">
    <property type="term" value="F:protein dimerization activity"/>
    <property type="evidence" value="ECO:0007669"/>
    <property type="project" value="InterPro"/>
</dbReference>
<evidence type="ECO:0000256" key="3">
    <source>
        <dbReference type="ARBA" id="ARBA00022691"/>
    </source>
</evidence>
<dbReference type="GO" id="GO:0008171">
    <property type="term" value="F:O-methyltransferase activity"/>
    <property type="evidence" value="ECO:0007669"/>
    <property type="project" value="InterPro"/>
</dbReference>
<dbReference type="InterPro" id="IPR016461">
    <property type="entry name" value="COMT-like"/>
</dbReference>
<dbReference type="Pfam" id="PF08100">
    <property type="entry name" value="Dimerisation"/>
    <property type="match status" value="1"/>
</dbReference>
<accession>A0A919J382</accession>
<dbReference type="InterPro" id="IPR036390">
    <property type="entry name" value="WH_DNA-bd_sf"/>
</dbReference>
<keyword evidence="1" id="KW-0489">Methyltransferase</keyword>
<keyword evidence="7" id="KW-1185">Reference proteome</keyword>
<dbReference type="InterPro" id="IPR029063">
    <property type="entry name" value="SAM-dependent_MTases_sf"/>
</dbReference>
<evidence type="ECO:0000259" key="5">
    <source>
        <dbReference type="Pfam" id="PF08100"/>
    </source>
</evidence>
<dbReference type="PANTHER" id="PTHR43712:SF2">
    <property type="entry name" value="O-METHYLTRANSFERASE CICE"/>
    <property type="match status" value="1"/>
</dbReference>
<dbReference type="AlphaFoldDB" id="A0A919J382"/>
<dbReference type="InterPro" id="IPR001077">
    <property type="entry name" value="COMT_C"/>
</dbReference>
<dbReference type="SUPFAM" id="SSF46785">
    <property type="entry name" value="Winged helix' DNA-binding domain"/>
    <property type="match status" value="1"/>
</dbReference>
<feature type="domain" description="O-methyltransferase C-terminal" evidence="4">
    <location>
        <begin position="116"/>
        <end position="321"/>
    </location>
</feature>
<dbReference type="Gene3D" id="1.10.10.10">
    <property type="entry name" value="Winged helix-like DNA-binding domain superfamily/Winged helix DNA-binding domain"/>
    <property type="match status" value="1"/>
</dbReference>
<protein>
    <submittedName>
        <fullName evidence="6">O-methyltransferase</fullName>
    </submittedName>
</protein>